<keyword evidence="2" id="KW-1185">Reference proteome</keyword>
<dbReference type="EMBL" id="BMXL01000004">
    <property type="protein sequence ID" value="GHD20371.1"/>
    <property type="molecule type" value="Genomic_DNA"/>
</dbReference>
<name>A0A919CGC9_9ACTN</name>
<sequence>MGFWGAGAAPAVGAAATDMPRARAPVPIAEMMGEARMCPVSKWGMSGGFAGRAREGTACVRGGRCPLPKFTDTFGKRSPTIGRHFEQEKTCFPMGYSVPVSMLRNVNNFPLRSVIGDLITSLF</sequence>
<accession>A0A919CGC9</accession>
<evidence type="ECO:0000313" key="1">
    <source>
        <dbReference type="EMBL" id="GHD20371.1"/>
    </source>
</evidence>
<protein>
    <submittedName>
        <fullName evidence="1">Uncharacterized protein</fullName>
    </submittedName>
</protein>
<proteinExistence type="predicted"/>
<gene>
    <name evidence="1" type="ORF">GCM10007147_12510</name>
</gene>
<reference evidence="1 2" key="1">
    <citation type="journal article" date="2014" name="Int. J. Syst. Evol. Microbiol.">
        <title>Complete genome sequence of Corynebacterium casei LMG S-19264T (=DSM 44701T), isolated from a smear-ripened cheese.</title>
        <authorList>
            <consortium name="US DOE Joint Genome Institute (JGI-PGF)"/>
            <person name="Walter F."/>
            <person name="Albersmeier A."/>
            <person name="Kalinowski J."/>
            <person name="Ruckert C."/>
        </authorList>
    </citation>
    <scope>NUCLEOTIDE SEQUENCE [LARGE SCALE GENOMIC DNA]</scope>
    <source>
        <strain evidence="1 2">KCTC 19473</strain>
    </source>
</reference>
<dbReference type="Proteomes" id="UP000654947">
    <property type="component" value="Unassembled WGS sequence"/>
</dbReference>
<evidence type="ECO:0000313" key="2">
    <source>
        <dbReference type="Proteomes" id="UP000654947"/>
    </source>
</evidence>
<comment type="caution">
    <text evidence="1">The sequence shown here is derived from an EMBL/GenBank/DDBJ whole genome shotgun (WGS) entry which is preliminary data.</text>
</comment>
<dbReference type="AlphaFoldDB" id="A0A919CGC9"/>
<organism evidence="1 2">
    <name type="scientific">Nocardiopsis kunsanensis</name>
    <dbReference type="NCBI Taxonomy" id="141693"/>
    <lineage>
        <taxon>Bacteria</taxon>
        <taxon>Bacillati</taxon>
        <taxon>Actinomycetota</taxon>
        <taxon>Actinomycetes</taxon>
        <taxon>Streptosporangiales</taxon>
        <taxon>Nocardiopsidaceae</taxon>
        <taxon>Nocardiopsis</taxon>
    </lineage>
</organism>